<dbReference type="OMA" id="LPNQCGS"/>
<keyword evidence="8" id="KW-0650">Protein phosphatase inhibitor</keyword>
<evidence type="ECO:0000256" key="7">
    <source>
        <dbReference type="ARBA" id="ARBA00023242"/>
    </source>
</evidence>
<dbReference type="InterPro" id="IPR023393">
    <property type="entry name" value="START-like_dom_sf"/>
</dbReference>
<comment type="similarity">
    <text evidence="3">Belongs to the PYR/PYL/RCAR abscisic acid intracellular receptor family.</text>
</comment>
<comment type="subcellular location">
    <subcellularLocation>
        <location evidence="2">Cytoplasm</location>
    </subcellularLocation>
    <subcellularLocation>
        <location evidence="1">Nucleus</location>
    </subcellularLocation>
</comment>
<sequence length="185" mass="20404">MLYTQNPNQRQTYKDPNMVEMVTRYHIHDLSPNQCSSSLVQTIDAPLPLVWSVVRRFDNPQAYKRFVRSCSLLYGDGGIGSLREVQVVSGLPAGTSMERLDALDDESHVMGFSIVGGDHRLSNYRSIMSLHDNGEGGGGKTVVVESYVVDVPPGSTKEDTCLFADTIVKCNHRSLARIAEKMASP</sequence>
<dbReference type="Gene3D" id="3.30.530.20">
    <property type="match status" value="1"/>
</dbReference>
<dbReference type="PANTHER" id="PTHR31213">
    <property type="entry name" value="OS08G0374000 PROTEIN-RELATED"/>
    <property type="match status" value="1"/>
</dbReference>
<keyword evidence="6" id="KW-0675">Receptor</keyword>
<dbReference type="GO" id="GO:0038023">
    <property type="term" value="F:signaling receptor activity"/>
    <property type="evidence" value="ECO:0000318"/>
    <property type="project" value="GO_Central"/>
</dbReference>
<dbReference type="GO" id="GO:0010427">
    <property type="term" value="F:abscisic acid binding"/>
    <property type="evidence" value="ECO:0000318"/>
    <property type="project" value="GO_Central"/>
</dbReference>
<evidence type="ECO:0000256" key="3">
    <source>
        <dbReference type="ARBA" id="ARBA00008594"/>
    </source>
</evidence>
<keyword evidence="7" id="KW-0539">Nucleus</keyword>
<evidence type="ECO:0000256" key="1">
    <source>
        <dbReference type="ARBA" id="ARBA00004123"/>
    </source>
</evidence>
<dbReference type="GO" id="GO:0004864">
    <property type="term" value="F:protein phosphatase inhibitor activity"/>
    <property type="evidence" value="ECO:0000318"/>
    <property type="project" value="GO_Central"/>
</dbReference>
<protein>
    <submittedName>
        <fullName evidence="10">Abscisic acid receptor PYL12-like</fullName>
    </submittedName>
</protein>
<dbReference type="InterPro" id="IPR019587">
    <property type="entry name" value="Polyketide_cyclase/dehydratase"/>
</dbReference>
<name>A0A1U8BIZ6_NELNU</name>
<dbReference type="CDD" id="cd07821">
    <property type="entry name" value="PYR_PYL_RCAR_like"/>
    <property type="match status" value="1"/>
</dbReference>
<dbReference type="KEGG" id="nnu:104611581"/>
<dbReference type="Proteomes" id="UP000189703">
    <property type="component" value="Unplaced"/>
</dbReference>
<dbReference type="eggNOG" id="ENOG502RY2P">
    <property type="taxonomic scope" value="Eukaryota"/>
</dbReference>
<dbReference type="SUPFAM" id="SSF55961">
    <property type="entry name" value="Bet v1-like"/>
    <property type="match status" value="1"/>
</dbReference>
<dbReference type="OrthoDB" id="4436220at2759"/>
<dbReference type="GO" id="GO:0005634">
    <property type="term" value="C:nucleus"/>
    <property type="evidence" value="ECO:0000318"/>
    <property type="project" value="GO_Central"/>
</dbReference>
<dbReference type="STRING" id="4432.A0A1U8BIZ6"/>
<keyword evidence="4" id="KW-0963">Cytoplasm</keyword>
<dbReference type="AlphaFoldDB" id="A0A1U8BIZ6"/>
<dbReference type="GO" id="GO:0005737">
    <property type="term" value="C:cytoplasm"/>
    <property type="evidence" value="ECO:0000318"/>
    <property type="project" value="GO_Central"/>
</dbReference>
<evidence type="ECO:0000256" key="6">
    <source>
        <dbReference type="ARBA" id="ARBA00023170"/>
    </source>
</evidence>
<dbReference type="GO" id="GO:0009738">
    <property type="term" value="P:abscisic acid-activated signaling pathway"/>
    <property type="evidence" value="ECO:0000318"/>
    <property type="project" value="GO_Central"/>
</dbReference>
<evidence type="ECO:0000256" key="2">
    <source>
        <dbReference type="ARBA" id="ARBA00004496"/>
    </source>
</evidence>
<evidence type="ECO:0000256" key="5">
    <source>
        <dbReference type="ARBA" id="ARBA00022682"/>
    </source>
</evidence>
<dbReference type="InterPro" id="IPR050279">
    <property type="entry name" value="Plant_def-hormone_signal"/>
</dbReference>
<accession>A0A1U8BIZ6</accession>
<proteinExistence type="inferred from homology"/>
<organism evidence="9 10">
    <name type="scientific">Nelumbo nucifera</name>
    <name type="common">Sacred lotus</name>
    <dbReference type="NCBI Taxonomy" id="4432"/>
    <lineage>
        <taxon>Eukaryota</taxon>
        <taxon>Viridiplantae</taxon>
        <taxon>Streptophyta</taxon>
        <taxon>Embryophyta</taxon>
        <taxon>Tracheophyta</taxon>
        <taxon>Spermatophyta</taxon>
        <taxon>Magnoliopsida</taxon>
        <taxon>Proteales</taxon>
        <taxon>Nelumbonaceae</taxon>
        <taxon>Nelumbo</taxon>
    </lineage>
</organism>
<evidence type="ECO:0000313" key="10">
    <source>
        <dbReference type="RefSeq" id="XP_010277013.1"/>
    </source>
</evidence>
<dbReference type="RefSeq" id="XP_010277013.1">
    <property type="nucleotide sequence ID" value="XM_010278711.2"/>
</dbReference>
<dbReference type="PANTHER" id="PTHR31213:SF82">
    <property type="entry name" value="ABSCISIC ACID RECEPTOR PYL11-RELATED"/>
    <property type="match status" value="1"/>
</dbReference>
<reference evidence="10" key="1">
    <citation type="submission" date="2025-08" db="UniProtKB">
        <authorList>
            <consortium name="RefSeq"/>
        </authorList>
    </citation>
    <scope>IDENTIFICATION</scope>
</reference>
<evidence type="ECO:0000256" key="8">
    <source>
        <dbReference type="ARBA" id="ARBA00023272"/>
    </source>
</evidence>
<dbReference type="Pfam" id="PF10604">
    <property type="entry name" value="Polyketide_cyc2"/>
    <property type="match status" value="1"/>
</dbReference>
<dbReference type="GeneID" id="104611581"/>
<keyword evidence="9" id="KW-1185">Reference proteome</keyword>
<gene>
    <name evidence="10" type="primary">LOC104611581</name>
</gene>
<keyword evidence="5" id="KW-0938">Abscisic acid signaling pathway</keyword>
<evidence type="ECO:0000313" key="9">
    <source>
        <dbReference type="Proteomes" id="UP000189703"/>
    </source>
</evidence>
<evidence type="ECO:0000256" key="4">
    <source>
        <dbReference type="ARBA" id="ARBA00022490"/>
    </source>
</evidence>